<keyword evidence="2" id="KW-0812">Transmembrane</keyword>
<proteinExistence type="predicted"/>
<dbReference type="Proteomes" id="UP000284706">
    <property type="component" value="Unassembled WGS sequence"/>
</dbReference>
<sequence length="1304" mass="145550">MRIPQSWDDTRIVFEEPLHSIFKHRYAITKRDDIKTMPLRPYTRGDHLQNIIAQISSDENGAKAVQVWITHAAQMTIKRRLTGEVHVSSSHFVIFLNFFWAFYLRRSLSEAQQILDDSPCQKLLTALYEGTKSETKEATNISTSHVSHKRVYNDRDSRHKSTVKKENDDLALHLDLLPTPRRRAPVLTPNQMKVTANNSRKRLATFSDAHPAKRRAIDNDGRRADAYSASKPEIKSEAVPGGLNVSTVEIEPPGMNSGNQRRRPIASFRIKKYSNQASLPPQADLSKGSPFKARETCLQPTPTDVPVSLGLAPSETPASSGPSILNAPGRKQEASTRDKQSDVGTERKLSEAINTIGKTSVKISRPKKARFVEGRRVKSQITGTGSGPILRSKKRVVNDLSKPESTAESVGNIAPSASEHGISVCSVNSPEGNPVTEEGTTVKEEIADTCLAGFPDATTSCAEIIEGGGVEGCLKIIKAEQADSTEASLQNDTSIASLTRQGSRKSRIKKNGKKQNTRSRPHSVASMAKPLRSAHESTAPGVVSEDRGPVGDMQSSPYPVVVNTILDKNGLEIGNRHIDMVSPTKVEIVDQAGNASSQKFSAMTVGCDGEQAMNTSSPVLSRQSAMFEQQTPPNQTILMDMCQDSHSGPVSLASCEALEHEDRIKCFSEAEPPFTFQPQDQEVSSMALLTDEIKQELGWDDTFLPPQGILYRFPKPPLQRLPPIWAESRQEICESFDWFRSYQGGVYFVNDVAKGYLLSAFPSSRDVFEHGGRLIISHGGGRAESLHSCHGHISSQPASDQLAHDKSVRALFNNYFHGRPLALLMDDKYALFPFDLKAKDVTYAVLGFYTIVHAWAEYQPANNELGRVVRFKFAFRWCEEQGEPWWHDKEDEKGQRGGSERKKLVEVCKSCRTHTLRIFDLAWVCLNPGCRLFWKQTDDRLLPRDVQYHPNFLTLPPPKSMPPAFGTLAPPSPQSFISEGNETTYAFSRGFHCPDCGRLSCRFKWEFWECMHCEYTVKLHYPIRNAAEFSYLSHPTNFQNNWVNPISEIISLPSATFMHDNGRGTVHTFLLPHDGAKIHHIQSGNRLSLREADNIFQEYQTQAASGELRFRRWPMRATLSDVLSRSRCLADELFLPKLYRPKTQILFIAGEPYKVISQVLPGINTYVGGDANTVPFSSAPQAVVNARALIQKRIKQAFDVSAEFNEVLRSASRHFFLVKVINNITTVPHTWRGKEWLYVYETKTKVQALKTLTVSQVACLRPMALKGDILVMDGAGVQDYYEHTVVPENFRIAATARQINAAHA</sequence>
<evidence type="ECO:0000313" key="4">
    <source>
        <dbReference type="Proteomes" id="UP000284706"/>
    </source>
</evidence>
<feature type="compositionally biased region" description="Basic and acidic residues" evidence="1">
    <location>
        <begin position="151"/>
        <end position="165"/>
    </location>
</feature>
<dbReference type="OrthoDB" id="2163491at2759"/>
<evidence type="ECO:0000313" key="3">
    <source>
        <dbReference type="EMBL" id="PPR07705.1"/>
    </source>
</evidence>
<gene>
    <name evidence="3" type="ORF">CVT26_003728</name>
</gene>
<organism evidence="3 4">
    <name type="scientific">Gymnopilus dilepis</name>
    <dbReference type="NCBI Taxonomy" id="231916"/>
    <lineage>
        <taxon>Eukaryota</taxon>
        <taxon>Fungi</taxon>
        <taxon>Dikarya</taxon>
        <taxon>Basidiomycota</taxon>
        <taxon>Agaricomycotina</taxon>
        <taxon>Agaricomycetes</taxon>
        <taxon>Agaricomycetidae</taxon>
        <taxon>Agaricales</taxon>
        <taxon>Agaricineae</taxon>
        <taxon>Hymenogastraceae</taxon>
        <taxon>Gymnopilus</taxon>
    </lineage>
</organism>
<protein>
    <submittedName>
        <fullName evidence="3">Uncharacterized protein</fullName>
    </submittedName>
</protein>
<evidence type="ECO:0000256" key="2">
    <source>
        <dbReference type="SAM" id="Phobius"/>
    </source>
</evidence>
<feature type="compositionally biased region" description="Polar residues" evidence="1">
    <location>
        <begin position="483"/>
        <end position="501"/>
    </location>
</feature>
<evidence type="ECO:0000256" key="1">
    <source>
        <dbReference type="SAM" id="MobiDB-lite"/>
    </source>
</evidence>
<dbReference type="EMBL" id="NHYE01000021">
    <property type="protein sequence ID" value="PPR07705.1"/>
    <property type="molecule type" value="Genomic_DNA"/>
</dbReference>
<feature type="compositionally biased region" description="Basic residues" evidence="1">
    <location>
        <begin position="502"/>
        <end position="521"/>
    </location>
</feature>
<accession>A0A409YXD3</accession>
<dbReference type="STRING" id="231916.A0A409YXD3"/>
<feature type="compositionally biased region" description="Basic and acidic residues" evidence="1">
    <location>
        <begin position="330"/>
        <end position="349"/>
    </location>
</feature>
<name>A0A409YXD3_9AGAR</name>
<feature type="region of interest" description="Disordered" evidence="1">
    <location>
        <begin position="483"/>
        <end position="556"/>
    </location>
</feature>
<keyword evidence="2" id="KW-1133">Transmembrane helix</keyword>
<feature type="region of interest" description="Disordered" evidence="1">
    <location>
        <begin position="274"/>
        <end position="349"/>
    </location>
</feature>
<comment type="caution">
    <text evidence="3">The sequence shown here is derived from an EMBL/GenBank/DDBJ whole genome shotgun (WGS) entry which is preliminary data.</text>
</comment>
<feature type="transmembrane region" description="Helical" evidence="2">
    <location>
        <begin position="85"/>
        <end position="103"/>
    </location>
</feature>
<keyword evidence="2" id="KW-0472">Membrane</keyword>
<reference evidence="3 4" key="1">
    <citation type="journal article" date="2018" name="Evol. Lett.">
        <title>Horizontal gene cluster transfer increased hallucinogenic mushroom diversity.</title>
        <authorList>
            <person name="Reynolds H.T."/>
            <person name="Vijayakumar V."/>
            <person name="Gluck-Thaler E."/>
            <person name="Korotkin H.B."/>
            <person name="Matheny P.B."/>
            <person name="Slot J.C."/>
        </authorList>
    </citation>
    <scope>NUCLEOTIDE SEQUENCE [LARGE SCALE GENOMIC DNA]</scope>
    <source>
        <strain evidence="3 4">SRW20</strain>
    </source>
</reference>
<feature type="region of interest" description="Disordered" evidence="1">
    <location>
        <begin position="138"/>
        <end position="165"/>
    </location>
</feature>
<dbReference type="InParanoid" id="A0A409YXD3"/>
<keyword evidence="4" id="KW-1185">Reference proteome</keyword>